<protein>
    <submittedName>
        <fullName evidence="1">Uncharacterized protein</fullName>
    </submittedName>
</protein>
<evidence type="ECO:0000313" key="2">
    <source>
        <dbReference type="Proteomes" id="UP000070260"/>
    </source>
</evidence>
<name>A0A140GS30_CLOPF</name>
<dbReference type="AlphaFoldDB" id="A0A140GS30"/>
<dbReference type="EMBL" id="CP013615">
    <property type="protein sequence ID" value="AMN31339.1"/>
    <property type="molecule type" value="Genomic_DNA"/>
</dbReference>
<organism evidence="1 2">
    <name type="scientific">Clostridium perfringens</name>
    <dbReference type="NCBI Taxonomy" id="1502"/>
    <lineage>
        <taxon>Bacteria</taxon>
        <taxon>Bacillati</taxon>
        <taxon>Bacillota</taxon>
        <taxon>Clostridia</taxon>
        <taxon>Eubacteriales</taxon>
        <taxon>Clostridiaceae</taxon>
        <taxon>Clostridium</taxon>
    </lineage>
</organism>
<reference evidence="1 2" key="1">
    <citation type="journal article" date="2016" name="PLoS ONE">
        <title>Plasmid Characterization and Chromosome Analysis of Two netF+ Clostridium perfringens Isolates Associated with Foal and Canine Necrotizing Enteritis.</title>
        <authorList>
            <person name="Mehdizadeh Gohari I."/>
            <person name="Kropinski A.M."/>
            <person name="Weese S.J."/>
            <person name="Parreira V.R."/>
            <person name="Whitehead A.E."/>
            <person name="Boerlin P."/>
            <person name="Prescott J.F."/>
        </authorList>
    </citation>
    <scope>NUCLEOTIDE SEQUENCE [LARGE SCALE GENOMIC DNA]</scope>
    <source>
        <strain evidence="1 2">JP838</strain>
        <plasmid evidence="2">Plasmid pJFP838A</plasmid>
    </source>
</reference>
<dbReference type="PATRIC" id="fig|1502.177.peg.3634"/>
<proteinExistence type="predicted"/>
<dbReference type="Proteomes" id="UP000070260">
    <property type="component" value="Plasmid pJFP838A"/>
</dbReference>
<geneLocation type="plasmid" evidence="1 2">
    <name>pJFP838A</name>
</geneLocation>
<accession>A0A140GS30</accession>
<sequence length="93" mass="10806">MEINKNGIRIDNRKKETFKSLPKGRMFNIITENGAFLPDSVVKAKYGFCRSFRELKAMLREFGEIDIISNGININLSSKEYYDAEYSKRLDDC</sequence>
<evidence type="ECO:0000313" key="1">
    <source>
        <dbReference type="EMBL" id="AMN31339.1"/>
    </source>
</evidence>
<dbReference type="RefSeq" id="WP_061429916.1">
    <property type="nucleotide sequence ID" value="NZ_CATNZX010000001.1"/>
</dbReference>
<keyword evidence="1" id="KW-0614">Plasmid</keyword>
<gene>
    <name evidence="1" type="ORF">JFP838_pA0423</name>
</gene>